<feature type="region of interest" description="Disordered" evidence="2">
    <location>
        <begin position="197"/>
        <end position="217"/>
    </location>
</feature>
<comment type="similarity">
    <text evidence="1">Belongs to the class IV-like SAM-binding methyltransferase superfamily.</text>
</comment>
<feature type="region of interest" description="Disordered" evidence="2">
    <location>
        <begin position="1"/>
        <end position="44"/>
    </location>
</feature>
<dbReference type="Proteomes" id="UP000095728">
    <property type="component" value="Unassembled WGS sequence"/>
</dbReference>
<dbReference type="FunCoup" id="A0A1E5RHM0">
    <property type="interactions" value="731"/>
</dbReference>
<dbReference type="CDD" id="cd18086">
    <property type="entry name" value="HsC9orf114-like"/>
    <property type="match status" value="1"/>
</dbReference>
<dbReference type="GO" id="GO:0008168">
    <property type="term" value="F:methyltransferase activity"/>
    <property type="evidence" value="ECO:0007669"/>
    <property type="project" value="UniProtKB-KW"/>
</dbReference>
<dbReference type="EMBL" id="LPNM01000006">
    <property type="protein sequence ID" value="OEJ86374.1"/>
    <property type="molecule type" value="Genomic_DNA"/>
</dbReference>
<dbReference type="InterPro" id="IPR003750">
    <property type="entry name" value="Put_MeTrfase-C9orf114-like"/>
</dbReference>
<keyword evidence="4" id="KW-1185">Reference proteome</keyword>
<dbReference type="SUPFAM" id="SSF75217">
    <property type="entry name" value="alpha/beta knot"/>
    <property type="match status" value="1"/>
</dbReference>
<dbReference type="OrthoDB" id="3972831at2759"/>
<dbReference type="PANTHER" id="PTHR12150">
    <property type="entry name" value="CLASS IV SAM-BINDING METHYLTRANSFERASE-RELATED"/>
    <property type="match status" value="1"/>
</dbReference>
<evidence type="ECO:0000313" key="3">
    <source>
        <dbReference type="EMBL" id="OEJ86374.1"/>
    </source>
</evidence>
<organism evidence="3 4">
    <name type="scientific">Hanseniaspora osmophila</name>
    <dbReference type="NCBI Taxonomy" id="56408"/>
    <lineage>
        <taxon>Eukaryota</taxon>
        <taxon>Fungi</taxon>
        <taxon>Dikarya</taxon>
        <taxon>Ascomycota</taxon>
        <taxon>Saccharomycotina</taxon>
        <taxon>Saccharomycetes</taxon>
        <taxon>Saccharomycodales</taxon>
        <taxon>Saccharomycodaceae</taxon>
        <taxon>Hanseniaspora</taxon>
    </lineage>
</organism>
<protein>
    <submittedName>
        <fullName evidence="3">Putative methyltransferase</fullName>
    </submittedName>
</protein>
<keyword evidence="3" id="KW-0808">Transferase</keyword>
<dbReference type="Gene3D" id="3.40.1280.10">
    <property type="match status" value="1"/>
</dbReference>
<reference evidence="4" key="1">
    <citation type="journal article" date="2016" name="Genome Announc.">
        <title>Genome sequences of three species of Hanseniaspora isolated from spontaneous wine fermentations.</title>
        <authorList>
            <person name="Sternes P.R."/>
            <person name="Lee D."/>
            <person name="Kutyna D.R."/>
            <person name="Borneman A.R."/>
        </authorList>
    </citation>
    <scope>NUCLEOTIDE SEQUENCE [LARGE SCALE GENOMIC DNA]</scope>
    <source>
        <strain evidence="4">AWRI3579</strain>
    </source>
</reference>
<feature type="compositionally biased region" description="Low complexity" evidence="2">
    <location>
        <begin position="1"/>
        <end position="14"/>
    </location>
</feature>
<proteinExistence type="inferred from homology"/>
<dbReference type="AlphaFoldDB" id="A0A1E5RHM0"/>
<dbReference type="Pfam" id="PF02598">
    <property type="entry name" value="Methyltrn_RNA_3"/>
    <property type="match status" value="1"/>
</dbReference>
<dbReference type="GO" id="GO:0032259">
    <property type="term" value="P:methylation"/>
    <property type="evidence" value="ECO:0007669"/>
    <property type="project" value="UniProtKB-KW"/>
</dbReference>
<evidence type="ECO:0000313" key="4">
    <source>
        <dbReference type="Proteomes" id="UP000095728"/>
    </source>
</evidence>
<gene>
    <name evidence="3" type="ORF">AWRI3579_g1013</name>
</gene>
<name>A0A1E5RHM0_9ASCO</name>
<dbReference type="InterPro" id="IPR029028">
    <property type="entry name" value="Alpha/beta_knot_MTases"/>
</dbReference>
<dbReference type="PANTHER" id="PTHR12150:SF13">
    <property type="entry name" value="METHYLTRANSFERASE C9ORF114-RELATED"/>
    <property type="match status" value="1"/>
</dbReference>
<comment type="caution">
    <text evidence="3">The sequence shown here is derived from an EMBL/GenBank/DDBJ whole genome shotgun (WGS) entry which is preliminary data.</text>
</comment>
<keyword evidence="3" id="KW-0489">Methyltransferase</keyword>
<accession>A0A1E5RHM0</accession>
<dbReference type="STRING" id="56408.A0A1E5RHM0"/>
<dbReference type="InterPro" id="IPR029026">
    <property type="entry name" value="tRNA_m1G_MTases_N"/>
</dbReference>
<dbReference type="InParanoid" id="A0A1E5RHM0"/>
<feature type="compositionally biased region" description="Basic residues" evidence="2">
    <location>
        <begin position="15"/>
        <end position="28"/>
    </location>
</feature>
<evidence type="ECO:0000256" key="1">
    <source>
        <dbReference type="ARBA" id="ARBA00009841"/>
    </source>
</evidence>
<sequence>MAPSTKKSPPNGKNLKNKKQKNNTKKSKTTQQSKPKISNNKKANVPVKVKKDNLINRKEKNIKVSTKDVNYSICIPTSILNNCSNLEQITYTLYQIAKSCTLYNINEVVILKDTVESQTSAKSSKLKENRLSKDMIIATILQFFVTPPYLVKSVFNKKYWNYFKYCEKLPRLTSLPFMRHVNDSDPANDQARYREGLSIRMEHPNKNQSSGSSKKKEAYQQTKYINVGKSEVLELKNQLIPTNVRVTCDLVEKKVVSPEEAYGNYFGMKSSYGYHIRVVDRFSQVFMNAVTNYSQTLWINSGDFYFNKESNTYNNKVVTKIPVLAKIIKATDSEEQSKMEDSAEEVPQILLMFGKWKHLATHFKANSAKDFDDSVQLHDFFDAELQLPKAVPMGNIRTEDAVMIAMTMLDTLY</sequence>
<feature type="compositionally biased region" description="Low complexity" evidence="2">
    <location>
        <begin position="29"/>
        <end position="44"/>
    </location>
</feature>
<evidence type="ECO:0000256" key="2">
    <source>
        <dbReference type="SAM" id="MobiDB-lite"/>
    </source>
</evidence>